<keyword evidence="1" id="KW-0472">Membrane</keyword>
<dbReference type="Pfam" id="PF09835">
    <property type="entry name" value="DUF2062"/>
    <property type="match status" value="1"/>
</dbReference>
<feature type="transmembrane region" description="Helical" evidence="1">
    <location>
        <begin position="50"/>
        <end position="71"/>
    </location>
</feature>
<dbReference type="HOGENOM" id="CLU_102912_3_0_6"/>
<dbReference type="AlphaFoldDB" id="Q31H22"/>
<dbReference type="PANTHER" id="PTHR40547">
    <property type="entry name" value="SLL0298 PROTEIN"/>
    <property type="match status" value="1"/>
</dbReference>
<evidence type="ECO:0000259" key="2">
    <source>
        <dbReference type="Pfam" id="PF09835"/>
    </source>
</evidence>
<feature type="domain" description="DUF2062" evidence="2">
    <location>
        <begin position="24"/>
        <end position="165"/>
    </location>
</feature>
<keyword evidence="1" id="KW-0812">Transmembrane</keyword>
<dbReference type="STRING" id="317025.Tcr_0956"/>
<name>Q31H22_HYDCU</name>
<accession>Q31H22</accession>
<gene>
    <name evidence="3" type="ordered locus">Tcr_0956</name>
</gene>
<keyword evidence="1" id="KW-1133">Transmembrane helix</keyword>
<dbReference type="EMBL" id="CP000109">
    <property type="protein sequence ID" value="ABB41551.1"/>
    <property type="molecule type" value="Genomic_DNA"/>
</dbReference>
<dbReference type="InterPro" id="IPR018639">
    <property type="entry name" value="DUF2062"/>
</dbReference>
<dbReference type="KEGG" id="tcx:Tcr_0956"/>
<dbReference type="OrthoDB" id="9786029at2"/>
<evidence type="ECO:0000313" key="3">
    <source>
        <dbReference type="EMBL" id="ABB41551.1"/>
    </source>
</evidence>
<feature type="transmembrane region" description="Helical" evidence="1">
    <location>
        <begin position="129"/>
        <end position="152"/>
    </location>
</feature>
<evidence type="ECO:0000256" key="1">
    <source>
        <dbReference type="SAM" id="Phobius"/>
    </source>
</evidence>
<reference evidence="3" key="1">
    <citation type="submission" date="2006-07" db="EMBL/GenBank/DDBJ databases">
        <title>Complete sequence of Thiomicrospira crunogena XCL-2.</title>
        <authorList>
            <consortium name="US DOE Joint Genome Institute"/>
            <person name="Copeland A."/>
            <person name="Lucas S."/>
            <person name="Lapidus A."/>
            <person name="Barry K."/>
            <person name="Detter J.C."/>
            <person name="Glavina del Rio T."/>
            <person name="Hammon N."/>
            <person name="Israni S."/>
            <person name="Dalin E."/>
            <person name="Tice H."/>
            <person name="Pitluck S."/>
            <person name="Chain P."/>
            <person name="Malfatti S."/>
            <person name="Shin M."/>
            <person name="Vergez L."/>
            <person name="Schmutz J."/>
            <person name="Larimer F."/>
            <person name="Land M."/>
            <person name="Hauser L."/>
            <person name="Kyrpides N."/>
            <person name="Lykidis A."/>
            <person name="Scott K.M."/>
            <person name="Sievert S."/>
            <person name="Kerfeld C."/>
            <person name="Freyermuth S."/>
            <person name="Dobrinski K."/>
            <person name="Boller A."/>
            <person name="Fitzpatrick K."/>
            <person name="Thoma P."/>
            <person name="Moore J."/>
            <person name="Richardson P."/>
        </authorList>
    </citation>
    <scope>NUCLEOTIDE SEQUENCE</scope>
    <source>
        <strain evidence="3">XCL-2</strain>
    </source>
</reference>
<dbReference type="eggNOG" id="COG3216">
    <property type="taxonomic scope" value="Bacteria"/>
</dbReference>
<dbReference type="PANTHER" id="PTHR40547:SF1">
    <property type="entry name" value="SLL0298 PROTEIN"/>
    <property type="match status" value="1"/>
</dbReference>
<protein>
    <recommendedName>
        <fullName evidence="2">DUF2062 domain-containing protein</fullName>
    </recommendedName>
</protein>
<organism evidence="3">
    <name type="scientific">Hydrogenovibrio crunogenus (strain DSM 25203 / XCL-2)</name>
    <name type="common">Thiomicrospira crunogena</name>
    <dbReference type="NCBI Taxonomy" id="317025"/>
    <lineage>
        <taxon>Bacteria</taxon>
        <taxon>Pseudomonadati</taxon>
        <taxon>Pseudomonadota</taxon>
        <taxon>Gammaproteobacteria</taxon>
        <taxon>Thiotrichales</taxon>
        <taxon>Piscirickettsiaceae</taxon>
        <taxon>Hydrogenovibrio</taxon>
    </lineage>
</organism>
<proteinExistence type="predicted"/>
<sequence>MPKKIFKKYSPNPEKIKNMQGLGFLARWLANPNLWHIHRHNTAKAFANGLFWMAIPIPSQMVTSAITAILIRANLPLSVALVWISNPFTMPPIFYFNYLVGTWILGAPAEEGLHFEMSWNWILTTLGELWLPLYLGSVAVGSALAISSYFGLHMFWKWHVRRSWERRMTARQKKQNPNF</sequence>